<gene>
    <name evidence="2" type="ORF">PS685_05161</name>
</gene>
<evidence type="ECO:0000313" key="3">
    <source>
        <dbReference type="Proteomes" id="UP000326437"/>
    </source>
</evidence>
<dbReference type="PANTHER" id="PTHR33258:SF1">
    <property type="entry name" value="TRANSPOSASE INSL FOR INSERTION SEQUENCE ELEMENT IS186A-RELATED"/>
    <property type="match status" value="1"/>
</dbReference>
<dbReference type="Pfam" id="PF01609">
    <property type="entry name" value="DDE_Tnp_1"/>
    <property type="match status" value="1"/>
</dbReference>
<evidence type="ECO:0000313" key="2">
    <source>
        <dbReference type="EMBL" id="VVN73284.1"/>
    </source>
</evidence>
<proteinExistence type="predicted"/>
<dbReference type="GO" id="GO:0003677">
    <property type="term" value="F:DNA binding"/>
    <property type="evidence" value="ECO:0007669"/>
    <property type="project" value="InterPro"/>
</dbReference>
<dbReference type="GO" id="GO:0004803">
    <property type="term" value="F:transposase activity"/>
    <property type="evidence" value="ECO:0007669"/>
    <property type="project" value="InterPro"/>
</dbReference>
<dbReference type="AlphaFoldDB" id="A0A5E7A919"/>
<dbReference type="InterPro" id="IPR012337">
    <property type="entry name" value="RNaseH-like_sf"/>
</dbReference>
<dbReference type="Gene3D" id="3.90.350.10">
    <property type="entry name" value="Transposase Inhibitor Protein From Tn5, Chain A, domain 1"/>
    <property type="match status" value="1"/>
</dbReference>
<accession>A0A5E7A919</accession>
<reference evidence="2 3" key="1">
    <citation type="submission" date="2019-09" db="EMBL/GenBank/DDBJ databases">
        <authorList>
            <person name="Chandra G."/>
            <person name="Truman W A."/>
        </authorList>
    </citation>
    <scope>NUCLEOTIDE SEQUENCE [LARGE SCALE GENOMIC DNA]</scope>
    <source>
        <strain evidence="2">PS685</strain>
    </source>
</reference>
<dbReference type="EMBL" id="CABVHO010000255">
    <property type="protein sequence ID" value="VVN73284.1"/>
    <property type="molecule type" value="Genomic_DNA"/>
</dbReference>
<evidence type="ECO:0000259" key="1">
    <source>
        <dbReference type="Pfam" id="PF01609"/>
    </source>
</evidence>
<protein>
    <submittedName>
        <fullName evidence="2">IS4 family transposase ISPpr4</fullName>
    </submittedName>
</protein>
<dbReference type="PANTHER" id="PTHR33258">
    <property type="entry name" value="TRANSPOSASE INSL FOR INSERTION SEQUENCE ELEMENT IS186A-RELATED"/>
    <property type="match status" value="1"/>
</dbReference>
<sequence>MTGLDARLTKRYDELVMGHSNGLPALAAGMKALPRSDKAFAQTQALWRFLSNDRVLPVDLVKPLLALAHEGCRDDCDDYALVMHDWSRLNYMHHHSKADRLQMTHRGDIGYELQSSLLVTDRDGAPICTPAQNLATKDGVLSTRAEEVLAPEKHLHELTQRITWLEQQSFAKPLVHIVDREADSVAHLRQWQAEGRRWLVRVKAGSTASYKGQSRPLSQIGSELSYSETRKVDYKGKPAIQWVGETAVVLTRQAQPFTKDRADRKMLRKSGEPLPARLIVSRILGDDGHLLAEWYLLSNLEPQVASERLALWYYWRWRIESYFKLLKGGGHQLENWQQESGEAVFKRLLIASQACAVSWRLMRAEGEFAEQTRDFLVRLSGRQMKRSQPVTASAVLAGLYMLLAMCETLEQYTPQELAGFAKEAIGWVASRRL</sequence>
<name>A0A5E7A919_PSEFL</name>
<dbReference type="SUPFAM" id="SSF53098">
    <property type="entry name" value="Ribonuclease H-like"/>
    <property type="match status" value="1"/>
</dbReference>
<dbReference type="GO" id="GO:0006313">
    <property type="term" value="P:DNA transposition"/>
    <property type="evidence" value="ECO:0007669"/>
    <property type="project" value="InterPro"/>
</dbReference>
<dbReference type="Proteomes" id="UP000326437">
    <property type="component" value="Unassembled WGS sequence"/>
</dbReference>
<dbReference type="InterPro" id="IPR002559">
    <property type="entry name" value="Transposase_11"/>
</dbReference>
<organism evidence="2 3">
    <name type="scientific">Pseudomonas fluorescens</name>
    <dbReference type="NCBI Taxonomy" id="294"/>
    <lineage>
        <taxon>Bacteria</taxon>
        <taxon>Pseudomonadati</taxon>
        <taxon>Pseudomonadota</taxon>
        <taxon>Gammaproteobacteria</taxon>
        <taxon>Pseudomonadales</taxon>
        <taxon>Pseudomonadaceae</taxon>
        <taxon>Pseudomonas</taxon>
    </lineage>
</organism>
<feature type="domain" description="Transposase IS4-like" evidence="1">
    <location>
        <begin position="162"/>
        <end position="351"/>
    </location>
</feature>